<accession>A0AAN7Q6Y5</accession>
<dbReference type="PANTHER" id="PTHR10876">
    <property type="entry name" value="ZINC FINGER PROTEIN ZPR1"/>
    <property type="match status" value="1"/>
</dbReference>
<evidence type="ECO:0000256" key="2">
    <source>
        <dbReference type="ARBA" id="ARBA00022723"/>
    </source>
</evidence>
<evidence type="ECO:0000256" key="4">
    <source>
        <dbReference type="ARBA" id="ARBA00022771"/>
    </source>
</evidence>
<keyword evidence="2" id="KW-0479">Metal-binding</keyword>
<dbReference type="InterPro" id="IPR056180">
    <property type="entry name" value="ZPR1_jr_dom"/>
</dbReference>
<keyword evidence="8" id="KW-1185">Reference proteome</keyword>
<keyword evidence="5" id="KW-0862">Zinc</keyword>
<dbReference type="NCBIfam" id="TIGR00310">
    <property type="entry name" value="ZPR1_znf"/>
    <property type="match status" value="2"/>
</dbReference>
<dbReference type="AlphaFoldDB" id="A0AAN7Q6Y5"/>
<feature type="domain" description="Zinc finger ZPR1-type" evidence="6">
    <location>
        <begin position="25"/>
        <end position="183"/>
    </location>
</feature>
<evidence type="ECO:0000256" key="3">
    <source>
        <dbReference type="ARBA" id="ARBA00022737"/>
    </source>
</evidence>
<dbReference type="InterPro" id="IPR040141">
    <property type="entry name" value="ZPR1"/>
</dbReference>
<dbReference type="Gene3D" id="2.20.25.420">
    <property type="entry name" value="ZPR1, zinc finger domain"/>
    <property type="match status" value="2"/>
</dbReference>
<dbReference type="EMBL" id="JARPUR010000001">
    <property type="protein sequence ID" value="KAK4884017.1"/>
    <property type="molecule type" value="Genomic_DNA"/>
</dbReference>
<sequence length="438" mass="49524">MTVNQPIFRDLHADDPEPETTQIESLCMNCHANGITRLLLTKIPFYKEVVIMSFSCNECGYENNEIQSGGQLPEKGVEITLRVETQNDLNRQVVKSDYASINIIELDFEIPAKTQKGEVTTVESILERSISGLEHGQFLRKVENIELAEQIGEFLNKLRKLKDVDTPFTIVLKDISGNSFIENPNAPCKDTQCTVKHFRRTKEDDHELGIFTKNEIDVRENEGLLHSIQEEEFTLEDLEGEVLQFPTNCNNCGTPCETNMKLTKVVIMATVCDACGNRTNEVKSGTGIEQHGVRIEIDVATKEDLCRDLLKSETCDLSIPQLELEVGPNAIGGRFTTVEGLLIAIKDQLKENIFRDSQSQDRKDRLETFLGKFDEIVDGKMTVTLVLDDPAGNSYIQSLRDDDKPDERLKITTYERTFSQNEELGLNDMKTENYNTDV</sequence>
<feature type="domain" description="Zinc finger ZPR1-type" evidence="6">
    <location>
        <begin position="247"/>
        <end position="398"/>
    </location>
</feature>
<gene>
    <name evidence="7" type="ORF">RN001_000288</name>
</gene>
<comment type="similarity">
    <text evidence="1">Belongs to the ZPR1 family.</text>
</comment>
<comment type="caution">
    <text evidence="7">The sequence shown here is derived from an EMBL/GenBank/DDBJ whole genome shotgun (WGS) entry which is preliminary data.</text>
</comment>
<dbReference type="FunFam" id="2.60.120.1040:FF:000003">
    <property type="entry name" value="Zinc finger protein zpr1"/>
    <property type="match status" value="1"/>
</dbReference>
<dbReference type="Pfam" id="PF22794">
    <property type="entry name" value="jr-ZPR1"/>
    <property type="match status" value="2"/>
</dbReference>
<dbReference type="InterPro" id="IPR004457">
    <property type="entry name" value="Znf_ZPR1"/>
</dbReference>
<evidence type="ECO:0000313" key="7">
    <source>
        <dbReference type="EMBL" id="KAK4884017.1"/>
    </source>
</evidence>
<dbReference type="Pfam" id="PF03367">
    <property type="entry name" value="Zn_ribbon_ZPR1"/>
    <property type="match status" value="2"/>
</dbReference>
<dbReference type="GO" id="GO:0005634">
    <property type="term" value="C:nucleus"/>
    <property type="evidence" value="ECO:0007669"/>
    <property type="project" value="TreeGrafter"/>
</dbReference>
<evidence type="ECO:0000256" key="5">
    <source>
        <dbReference type="ARBA" id="ARBA00022833"/>
    </source>
</evidence>
<evidence type="ECO:0000256" key="1">
    <source>
        <dbReference type="ARBA" id="ARBA00008354"/>
    </source>
</evidence>
<dbReference type="FunFam" id="2.60.120.1040:FF:000001">
    <property type="entry name" value="Zinc finger protein ZPR1"/>
    <property type="match status" value="1"/>
</dbReference>
<name>A0AAN7Q6Y5_9COLE</name>
<dbReference type="PANTHER" id="PTHR10876:SF0">
    <property type="entry name" value="ZINC FINGER PROTEIN ZPR1"/>
    <property type="match status" value="1"/>
</dbReference>
<evidence type="ECO:0000259" key="6">
    <source>
        <dbReference type="SMART" id="SM00709"/>
    </source>
</evidence>
<keyword evidence="4" id="KW-0863">Zinc-finger</keyword>
<dbReference type="FunFam" id="2.20.25.420:FF:000001">
    <property type="entry name" value="Zinc finger protein ZPR1"/>
    <property type="match status" value="1"/>
</dbReference>
<dbReference type="GO" id="GO:0008270">
    <property type="term" value="F:zinc ion binding"/>
    <property type="evidence" value="ECO:0007669"/>
    <property type="project" value="UniProtKB-KW"/>
</dbReference>
<evidence type="ECO:0000313" key="8">
    <source>
        <dbReference type="Proteomes" id="UP001353858"/>
    </source>
</evidence>
<organism evidence="7 8">
    <name type="scientific">Aquatica leii</name>
    <dbReference type="NCBI Taxonomy" id="1421715"/>
    <lineage>
        <taxon>Eukaryota</taxon>
        <taxon>Metazoa</taxon>
        <taxon>Ecdysozoa</taxon>
        <taxon>Arthropoda</taxon>
        <taxon>Hexapoda</taxon>
        <taxon>Insecta</taxon>
        <taxon>Pterygota</taxon>
        <taxon>Neoptera</taxon>
        <taxon>Endopterygota</taxon>
        <taxon>Coleoptera</taxon>
        <taxon>Polyphaga</taxon>
        <taxon>Elateriformia</taxon>
        <taxon>Elateroidea</taxon>
        <taxon>Lampyridae</taxon>
        <taxon>Luciolinae</taxon>
        <taxon>Aquatica</taxon>
    </lineage>
</organism>
<dbReference type="SMART" id="SM00709">
    <property type="entry name" value="Zpr1"/>
    <property type="match status" value="2"/>
</dbReference>
<dbReference type="Proteomes" id="UP001353858">
    <property type="component" value="Unassembled WGS sequence"/>
</dbReference>
<reference evidence="8" key="1">
    <citation type="submission" date="2023-01" db="EMBL/GenBank/DDBJ databases">
        <title>Key to firefly adult light organ development and bioluminescence: homeobox transcription factors regulate luciferase expression and transportation to peroxisome.</title>
        <authorList>
            <person name="Fu X."/>
        </authorList>
    </citation>
    <scope>NUCLEOTIDE SEQUENCE [LARGE SCALE GENOMIC DNA]</scope>
</reference>
<dbReference type="InterPro" id="IPR042452">
    <property type="entry name" value="ZPR1_Znf1/2"/>
</dbReference>
<proteinExistence type="inferred from homology"/>
<keyword evidence="3" id="KW-0677">Repeat</keyword>
<dbReference type="Gene3D" id="2.60.120.1040">
    <property type="entry name" value="ZPR1, A/B domain"/>
    <property type="match status" value="2"/>
</dbReference>
<dbReference type="InterPro" id="IPR042451">
    <property type="entry name" value="ZPR1_A/B_dom"/>
</dbReference>
<protein>
    <recommendedName>
        <fullName evidence="6">Zinc finger ZPR1-type domain-containing protein</fullName>
    </recommendedName>
</protein>